<accession>A0ABS9V1C5</accession>
<dbReference type="Gene3D" id="1.20.120.450">
    <property type="entry name" value="dinb family like domain"/>
    <property type="match status" value="1"/>
</dbReference>
<keyword evidence="3" id="KW-1185">Reference proteome</keyword>
<dbReference type="EMBL" id="JAKZGP010000032">
    <property type="protein sequence ID" value="MCH7410208.1"/>
    <property type="molecule type" value="Genomic_DNA"/>
</dbReference>
<protein>
    <submittedName>
        <fullName evidence="2">DinB family protein</fullName>
    </submittedName>
</protein>
<evidence type="ECO:0000259" key="1">
    <source>
        <dbReference type="Pfam" id="PF12867"/>
    </source>
</evidence>
<feature type="domain" description="DinB-like" evidence="1">
    <location>
        <begin position="21"/>
        <end position="176"/>
    </location>
</feature>
<dbReference type="Proteomes" id="UP001165489">
    <property type="component" value="Unassembled WGS sequence"/>
</dbReference>
<comment type="caution">
    <text evidence="2">The sequence shown here is derived from an EMBL/GenBank/DDBJ whole genome shotgun (WGS) entry which is preliminary data.</text>
</comment>
<gene>
    <name evidence="2" type="ORF">MM239_12440</name>
</gene>
<reference evidence="2" key="1">
    <citation type="submission" date="2022-03" db="EMBL/GenBank/DDBJ databases">
        <title>De novo assembled genomes of Belliella spp. (Cyclobacteriaceae) strains.</title>
        <authorList>
            <person name="Szabo A."/>
            <person name="Korponai K."/>
            <person name="Felfoldi T."/>
        </authorList>
    </citation>
    <scope>NUCLEOTIDE SEQUENCE</scope>
    <source>
        <strain evidence="2">DSM 111904</strain>
    </source>
</reference>
<sequence>MEAERMSQTDIQIEEIKQITKSVKQHFGSIGQELLYTKPNSSSWSIAENLDHLITLNSSYFLIFKKLKSGTFQAAFVSKIGFFPKILGNMIMKSVSVDNKKKVKTFPQWQPKIQADTSVDIIRKFEKHQAELANYIKEMESFVENGTIIHSPANKLIVYSLKQAIEIIIAHEKRHIFQALNVLNQIKA</sequence>
<dbReference type="RefSeq" id="WP_241348576.1">
    <property type="nucleotide sequence ID" value="NZ_JAKZGP010000032.1"/>
</dbReference>
<evidence type="ECO:0000313" key="3">
    <source>
        <dbReference type="Proteomes" id="UP001165489"/>
    </source>
</evidence>
<evidence type="ECO:0000313" key="2">
    <source>
        <dbReference type="EMBL" id="MCH7410208.1"/>
    </source>
</evidence>
<name>A0ABS9V1C5_9BACT</name>
<dbReference type="SUPFAM" id="SSF109854">
    <property type="entry name" value="DinB/YfiT-like putative metalloenzymes"/>
    <property type="match status" value="1"/>
</dbReference>
<dbReference type="Pfam" id="PF12867">
    <property type="entry name" value="DinB_2"/>
    <property type="match status" value="1"/>
</dbReference>
<dbReference type="InterPro" id="IPR034660">
    <property type="entry name" value="DinB/YfiT-like"/>
</dbReference>
<proteinExistence type="predicted"/>
<dbReference type="InterPro" id="IPR024775">
    <property type="entry name" value="DinB-like"/>
</dbReference>
<organism evidence="2 3">
    <name type="scientific">Belliella filtrata</name>
    <dbReference type="NCBI Taxonomy" id="2923435"/>
    <lineage>
        <taxon>Bacteria</taxon>
        <taxon>Pseudomonadati</taxon>
        <taxon>Bacteroidota</taxon>
        <taxon>Cytophagia</taxon>
        <taxon>Cytophagales</taxon>
        <taxon>Cyclobacteriaceae</taxon>
        <taxon>Belliella</taxon>
    </lineage>
</organism>